<dbReference type="PATRIC" id="fig|992039.3.peg.1618"/>
<comment type="caution">
    <text evidence="1">The sequence shown here is derived from an EMBL/GenBank/DDBJ whole genome shotgun (WGS) entry which is preliminary data.</text>
</comment>
<accession>J0KE78</accession>
<gene>
    <name evidence="1" type="ORF">HPHPH24_1672</name>
</gene>
<protein>
    <recommendedName>
        <fullName evidence="3">Mitogen-activated protein kinase 1</fullName>
    </recommendedName>
</protein>
<dbReference type="Proteomes" id="UP000004761">
    <property type="component" value="Unassembled WGS sequence"/>
</dbReference>
<dbReference type="EMBL" id="AKOG01000008">
    <property type="protein sequence ID" value="EJB49105.1"/>
    <property type="molecule type" value="Genomic_DNA"/>
</dbReference>
<evidence type="ECO:0000313" key="1">
    <source>
        <dbReference type="EMBL" id="EJB49105.1"/>
    </source>
</evidence>
<dbReference type="AlphaFoldDB" id="J0KE78"/>
<organism evidence="1 2">
    <name type="scientific">Helicobacter pylori Hp H-24</name>
    <dbReference type="NCBI Taxonomy" id="992039"/>
    <lineage>
        <taxon>Bacteria</taxon>
        <taxon>Pseudomonadati</taxon>
        <taxon>Campylobacterota</taxon>
        <taxon>Epsilonproteobacteria</taxon>
        <taxon>Campylobacterales</taxon>
        <taxon>Helicobacteraceae</taxon>
        <taxon>Helicobacter</taxon>
    </lineage>
</organism>
<reference evidence="1 2" key="1">
    <citation type="journal article" date="2013" name="Pathog. Dis.">
        <title>Genome sequences of 65 Helicobacter pylori strains isolated from asymptomatic individuals and patients with gastric cancer, peptic ulcer disease, or gastritis.</title>
        <authorList>
            <person name="Blanchard T.G."/>
            <person name="Czinn S.J."/>
            <person name="Correa P."/>
            <person name="Nakazawa T."/>
            <person name="Keelan M."/>
            <person name="Morningstar L."/>
            <person name="Santana-Cruz I."/>
            <person name="Maroo A."/>
            <person name="McCracken C."/>
            <person name="Shefchek K."/>
            <person name="Daugherty S."/>
            <person name="Song Y."/>
            <person name="Fraser C.M."/>
            <person name="Fricke W.F."/>
        </authorList>
    </citation>
    <scope>NUCLEOTIDE SEQUENCE [LARGE SCALE GENOMIC DNA]</scope>
    <source>
        <strain evidence="1 2">Hp H-24</strain>
    </source>
</reference>
<proteinExistence type="predicted"/>
<sequence>MSKILGILESKLNAITESAIKNLDFSFLATQPKAFYDVINENLKEMFLKELESEYLKKYIDGVIESYFKQAERLKLLRETELKALCYLQVVLESNKVKILQDALILENQNTQNELKIQNEIAYNEKRKQLIADGRLEDEAFKQFKFKVI</sequence>
<evidence type="ECO:0000313" key="2">
    <source>
        <dbReference type="Proteomes" id="UP000004761"/>
    </source>
</evidence>
<evidence type="ECO:0008006" key="3">
    <source>
        <dbReference type="Google" id="ProtNLM"/>
    </source>
</evidence>
<name>J0KE78_HELPX</name>